<evidence type="ECO:0000313" key="1">
    <source>
        <dbReference type="EMBL" id="XDQ84693.1"/>
    </source>
</evidence>
<organism evidence="1">
    <name type="scientific">Aeromonas phage vB_AdhaM_G2</name>
    <dbReference type="NCBI Taxonomy" id="3238786"/>
    <lineage>
        <taxon>Viruses</taxon>
        <taxon>Duplodnaviria</taxon>
        <taxon>Heunggongvirae</taxon>
        <taxon>Uroviricota</taxon>
        <taxon>Caudoviricetes</taxon>
    </lineage>
</organism>
<protein>
    <submittedName>
        <fullName evidence="1">Uncharacterized protein</fullName>
    </submittedName>
</protein>
<reference evidence="1" key="1">
    <citation type="submission" date="2024-07" db="EMBL/GenBank/DDBJ databases">
        <title>Characterization of Aeromonas dhakensis bacteriophages.</title>
        <authorList>
            <person name="Ansari F."/>
            <person name="Tyagi A."/>
            <person name="Shashidhar R."/>
            <person name="Nagar V."/>
        </authorList>
    </citation>
    <scope>NUCLEOTIDE SEQUENCE</scope>
</reference>
<name>A0AB39TZK0_9CAUD</name>
<accession>A0AB39TZK0</accession>
<gene>
    <name evidence="1" type="ORF">vBAdhaMG2_0359</name>
</gene>
<proteinExistence type="predicted"/>
<sequence length="211" mass="24252">MSSGKAVLRNAAKQVRWERNTSRLIKKYLLCGYDGEFSYISARDRFKDLIIHSNMCGGDVLCEYEKSIGIGKKINTLCTKKGIDTKLFNFSKCMVNGPFLFVYGHSKEFLKFLDLIDIKYNFETIGESRISILLNQDIGDKVNKFHVKKTVDVINVAITVPHQSKSEFEYIKDTIDNIIKEKAIAENKVIFLNSQLEEAKGMMRRLVKDYI</sequence>
<dbReference type="EMBL" id="PQ066597">
    <property type="protein sequence ID" value="XDQ84693.1"/>
    <property type="molecule type" value="Genomic_DNA"/>
</dbReference>